<feature type="chain" id="PRO_5017276143" evidence="1">
    <location>
        <begin position="22"/>
        <end position="229"/>
    </location>
</feature>
<dbReference type="PROSITE" id="PS51257">
    <property type="entry name" value="PROKAR_LIPOPROTEIN"/>
    <property type="match status" value="1"/>
</dbReference>
<organism evidence="3 4">
    <name type="scientific">Ulvibacterium marinum</name>
    <dbReference type="NCBI Taxonomy" id="2419782"/>
    <lineage>
        <taxon>Bacteria</taxon>
        <taxon>Pseudomonadati</taxon>
        <taxon>Bacteroidota</taxon>
        <taxon>Flavobacteriia</taxon>
        <taxon>Flavobacteriales</taxon>
        <taxon>Flavobacteriaceae</taxon>
        <taxon>Ulvibacterium</taxon>
    </lineage>
</organism>
<proteinExistence type="predicted"/>
<evidence type="ECO:0000313" key="4">
    <source>
        <dbReference type="Proteomes" id="UP000276603"/>
    </source>
</evidence>
<sequence>MRCLVLLYIFFGFLVSCYAQVGQDTFAGNTDYLEDQFYIGITYNFLLKKPIDVSQRNLSYGLQAGFIKDIPVNADRTVALGIGIGYNVNSYYSNLRAMESGDDVVYDILDGDTDFKRNKVETHLIEVPLEFRWRNSTAASYKFWRVYTGLRFGYVVGGRSKFVSDSADFSFYNDDIRQFQYGLTFNFGYNTFNIHLYYALNDLFNDDVLVNGTEISMRPLRIGLIFYIL</sequence>
<dbReference type="InterPro" id="IPR025665">
    <property type="entry name" value="Beta-barrel_OMP_2"/>
</dbReference>
<evidence type="ECO:0000259" key="2">
    <source>
        <dbReference type="Pfam" id="PF13568"/>
    </source>
</evidence>
<reference evidence="3 4" key="1">
    <citation type="submission" date="2018-10" db="EMBL/GenBank/DDBJ databases">
        <title>Ulvibacterium marinum gen. nov., sp. nov., a novel marine bacterium of the family Flavobacteriaceae, isolated from a culture of the green alga Ulva prolifera.</title>
        <authorList>
            <person name="Zhang Z."/>
        </authorList>
    </citation>
    <scope>NUCLEOTIDE SEQUENCE [LARGE SCALE GENOMIC DNA]</scope>
    <source>
        <strain evidence="3 4">CCMM003</strain>
    </source>
</reference>
<keyword evidence="1" id="KW-0732">Signal</keyword>
<protein>
    <submittedName>
        <fullName evidence="3">PorT family protein</fullName>
    </submittedName>
</protein>
<accession>A0A3B0C654</accession>
<dbReference type="Pfam" id="PF13568">
    <property type="entry name" value="OMP_b-brl_2"/>
    <property type="match status" value="1"/>
</dbReference>
<dbReference type="RefSeq" id="WP_120712273.1">
    <property type="nucleotide sequence ID" value="NZ_RBCJ01000003.1"/>
</dbReference>
<gene>
    <name evidence="3" type="ORF">D7Z94_14220</name>
</gene>
<dbReference type="Proteomes" id="UP000276603">
    <property type="component" value="Unassembled WGS sequence"/>
</dbReference>
<evidence type="ECO:0000313" key="3">
    <source>
        <dbReference type="EMBL" id="RKN79459.1"/>
    </source>
</evidence>
<comment type="caution">
    <text evidence="3">The sequence shown here is derived from an EMBL/GenBank/DDBJ whole genome shotgun (WGS) entry which is preliminary data.</text>
</comment>
<dbReference type="AlphaFoldDB" id="A0A3B0C654"/>
<dbReference type="OrthoDB" id="959017at2"/>
<dbReference type="EMBL" id="RBCJ01000003">
    <property type="protein sequence ID" value="RKN79459.1"/>
    <property type="molecule type" value="Genomic_DNA"/>
</dbReference>
<feature type="signal peptide" evidence="1">
    <location>
        <begin position="1"/>
        <end position="21"/>
    </location>
</feature>
<keyword evidence="4" id="KW-1185">Reference proteome</keyword>
<evidence type="ECO:0000256" key="1">
    <source>
        <dbReference type="SAM" id="SignalP"/>
    </source>
</evidence>
<feature type="domain" description="Outer membrane protein beta-barrel" evidence="2">
    <location>
        <begin position="27"/>
        <end position="205"/>
    </location>
</feature>
<name>A0A3B0C654_9FLAO</name>